<evidence type="ECO:0000256" key="1">
    <source>
        <dbReference type="ARBA" id="ARBA00006484"/>
    </source>
</evidence>
<reference evidence="4 5" key="1">
    <citation type="journal article" date="2016" name="Mol. Biol. Evol.">
        <title>Comparative Genomics of Early-Diverging Mushroom-Forming Fungi Provides Insights into the Origins of Lignocellulose Decay Capabilities.</title>
        <authorList>
            <person name="Nagy L.G."/>
            <person name="Riley R."/>
            <person name="Tritt A."/>
            <person name="Adam C."/>
            <person name="Daum C."/>
            <person name="Floudas D."/>
            <person name="Sun H."/>
            <person name="Yadav J.S."/>
            <person name="Pangilinan J."/>
            <person name="Larsson K.H."/>
            <person name="Matsuura K."/>
            <person name="Barry K."/>
            <person name="Labutti K."/>
            <person name="Kuo R."/>
            <person name="Ohm R.A."/>
            <person name="Bhattacharya S.S."/>
            <person name="Shirouzu T."/>
            <person name="Yoshinaga Y."/>
            <person name="Martin F.M."/>
            <person name="Grigoriev I.V."/>
            <person name="Hibbett D.S."/>
        </authorList>
    </citation>
    <scope>NUCLEOTIDE SEQUENCE [LARGE SCALE GENOMIC DNA]</scope>
    <source>
        <strain evidence="4 5">HHB12733</strain>
    </source>
</reference>
<dbReference type="SUPFAM" id="SSF51735">
    <property type="entry name" value="NAD(P)-binding Rossmann-fold domains"/>
    <property type="match status" value="1"/>
</dbReference>
<evidence type="ECO:0000313" key="4">
    <source>
        <dbReference type="EMBL" id="KZT54357.1"/>
    </source>
</evidence>
<dbReference type="Pfam" id="PF00106">
    <property type="entry name" value="adh_short"/>
    <property type="match status" value="1"/>
</dbReference>
<organism evidence="4 5">
    <name type="scientific">Calocera cornea HHB12733</name>
    <dbReference type="NCBI Taxonomy" id="1353952"/>
    <lineage>
        <taxon>Eukaryota</taxon>
        <taxon>Fungi</taxon>
        <taxon>Dikarya</taxon>
        <taxon>Basidiomycota</taxon>
        <taxon>Agaricomycotina</taxon>
        <taxon>Dacrymycetes</taxon>
        <taxon>Dacrymycetales</taxon>
        <taxon>Dacrymycetaceae</taxon>
        <taxon>Calocera</taxon>
    </lineage>
</organism>
<dbReference type="InParanoid" id="A0A165E918"/>
<dbReference type="PRINTS" id="PR00081">
    <property type="entry name" value="GDHRDH"/>
</dbReference>
<keyword evidence="3" id="KW-0560">Oxidoreductase</keyword>
<evidence type="ECO:0000256" key="3">
    <source>
        <dbReference type="ARBA" id="ARBA00023002"/>
    </source>
</evidence>
<dbReference type="FunCoup" id="A0A165E918">
    <property type="interactions" value="140"/>
</dbReference>
<protein>
    <submittedName>
        <fullName evidence="4">NAD(P)-binding protein</fullName>
    </submittedName>
</protein>
<dbReference type="InterPro" id="IPR002347">
    <property type="entry name" value="SDR_fam"/>
</dbReference>
<name>A0A165E918_9BASI</name>
<dbReference type="InterPro" id="IPR051468">
    <property type="entry name" value="Fungal_SecMetab_SDRs"/>
</dbReference>
<dbReference type="InterPro" id="IPR036291">
    <property type="entry name" value="NAD(P)-bd_dom_sf"/>
</dbReference>
<gene>
    <name evidence="4" type="ORF">CALCODRAFT_473588</name>
</gene>
<dbReference type="GO" id="GO:0016491">
    <property type="term" value="F:oxidoreductase activity"/>
    <property type="evidence" value="ECO:0007669"/>
    <property type="project" value="UniProtKB-KW"/>
</dbReference>
<evidence type="ECO:0000313" key="5">
    <source>
        <dbReference type="Proteomes" id="UP000076842"/>
    </source>
</evidence>
<dbReference type="Gene3D" id="3.40.50.720">
    <property type="entry name" value="NAD(P)-binding Rossmann-like Domain"/>
    <property type="match status" value="1"/>
</dbReference>
<proteinExistence type="inferred from homology"/>
<dbReference type="EMBL" id="KV424016">
    <property type="protein sequence ID" value="KZT54357.1"/>
    <property type="molecule type" value="Genomic_DNA"/>
</dbReference>
<dbReference type="GO" id="GO:0005737">
    <property type="term" value="C:cytoplasm"/>
    <property type="evidence" value="ECO:0007669"/>
    <property type="project" value="TreeGrafter"/>
</dbReference>
<dbReference type="AlphaFoldDB" id="A0A165E918"/>
<keyword evidence="2" id="KW-0521">NADP</keyword>
<dbReference type="Proteomes" id="UP000076842">
    <property type="component" value="Unassembled WGS sequence"/>
</dbReference>
<sequence>MAPTVYLVSGANRGIGLGIVTVLATRPDVIIFAGARSPSSASALHALAAQYPGRVHPIQLTSSDRADNEAAVKEVEKVAGRLDVVIANAGISKFYGKVLDTPEQEMRDHYEINVLGPLILLQSTWPLLQHAPKPVFAIVSSAAGSIGRGAAWSSGTLAYGASKAAVNFLAVKMWSEVPGLVVLPISPGPVNTDMATVAKAADASLAQHSWISVDTSVAGIMRILDGGMKEGRSEQPPRLINWDGAVVPW</sequence>
<keyword evidence="5" id="KW-1185">Reference proteome</keyword>
<dbReference type="OrthoDB" id="9876299at2759"/>
<dbReference type="PANTHER" id="PTHR43544:SF7">
    <property type="entry name" value="NADB-LER2"/>
    <property type="match status" value="1"/>
</dbReference>
<comment type="similarity">
    <text evidence="1">Belongs to the short-chain dehydrogenases/reductases (SDR) family.</text>
</comment>
<dbReference type="PANTHER" id="PTHR43544">
    <property type="entry name" value="SHORT-CHAIN DEHYDROGENASE/REDUCTASE"/>
    <property type="match status" value="1"/>
</dbReference>
<accession>A0A165E918</accession>
<evidence type="ECO:0000256" key="2">
    <source>
        <dbReference type="ARBA" id="ARBA00022857"/>
    </source>
</evidence>